<protein>
    <submittedName>
        <fullName evidence="1">Uncharacterized protein</fullName>
    </submittedName>
</protein>
<dbReference type="AlphaFoldDB" id="A0A1W1VRK6"/>
<dbReference type="STRING" id="698762.SAMN00808754_1381"/>
<proteinExistence type="predicted"/>
<evidence type="ECO:0000313" key="1">
    <source>
        <dbReference type="EMBL" id="SMB96012.1"/>
    </source>
</evidence>
<gene>
    <name evidence="1" type="ORF">SAMN00808754_1381</name>
</gene>
<dbReference type="EMBL" id="LT838272">
    <property type="protein sequence ID" value="SMB96012.1"/>
    <property type="molecule type" value="Genomic_DNA"/>
</dbReference>
<sequence length="108" mass="12756">MLYLIYSNSLGGLDMAEKTRLKAIRFPAYLIRDLNKHVRKGKQSDFIIKATEEALLRLKQAKALKECAGIFSPDQYPEFKDRENIEAWVRNLRLEAEERLARWSRDER</sequence>
<dbReference type="Proteomes" id="UP000192569">
    <property type="component" value="Chromosome I"/>
</dbReference>
<reference evidence="1 2" key="1">
    <citation type="submission" date="2017-04" db="EMBL/GenBank/DDBJ databases">
        <authorList>
            <person name="Afonso C.L."/>
            <person name="Miller P.J."/>
            <person name="Scott M.A."/>
            <person name="Spackman E."/>
            <person name="Goraichik I."/>
            <person name="Dimitrov K.M."/>
            <person name="Suarez D.L."/>
            <person name="Swayne D.E."/>
        </authorList>
    </citation>
    <scope>NUCLEOTIDE SEQUENCE [LARGE SCALE GENOMIC DNA]</scope>
    <source>
        <strain evidence="1 2">ToBE</strain>
    </source>
</reference>
<name>A0A1W1VRK6_9FIRM</name>
<evidence type="ECO:0000313" key="2">
    <source>
        <dbReference type="Proteomes" id="UP000192569"/>
    </source>
</evidence>
<organism evidence="1 2">
    <name type="scientific">Thermanaeromonas toyohensis ToBE</name>
    <dbReference type="NCBI Taxonomy" id="698762"/>
    <lineage>
        <taxon>Bacteria</taxon>
        <taxon>Bacillati</taxon>
        <taxon>Bacillota</taxon>
        <taxon>Clostridia</taxon>
        <taxon>Neomoorellales</taxon>
        <taxon>Neomoorellaceae</taxon>
        <taxon>Thermanaeromonas</taxon>
    </lineage>
</organism>
<keyword evidence="2" id="KW-1185">Reference proteome</keyword>
<accession>A0A1W1VRK6</accession>